<dbReference type="EMBL" id="MZ089770">
    <property type="protein sequence ID" value="QXN75101.1"/>
    <property type="molecule type" value="Genomic_DNA"/>
</dbReference>
<organism evidence="1">
    <name type="scientific">Microvirus mar24</name>
    <dbReference type="NCBI Taxonomy" id="2851157"/>
    <lineage>
        <taxon>Viruses</taxon>
        <taxon>Monodnaviria</taxon>
        <taxon>Sangervirae</taxon>
        <taxon>Phixviricota</taxon>
        <taxon>Malgrandaviricetes</taxon>
        <taxon>Petitvirales</taxon>
        <taxon>Microviridae</taxon>
    </lineage>
</organism>
<protein>
    <submittedName>
        <fullName evidence="1">Uncharacterized protein</fullName>
    </submittedName>
</protein>
<evidence type="ECO:0000313" key="1">
    <source>
        <dbReference type="EMBL" id="QXN75101.1"/>
    </source>
</evidence>
<accession>A0A8F5RBR3</accession>
<name>A0A8F5RBR3_9VIRU</name>
<proteinExistence type="predicted"/>
<sequence length="80" mass="9245">MVVYTYRYMWKLLGSSDINFKIVTDTDTGHSAFIDQIKGLNNLESAAREYLHEYDTTKIAVVDTFFYPKNLKAEKASEVK</sequence>
<reference evidence="1" key="1">
    <citation type="submission" date="2021-04" db="EMBL/GenBank/DDBJ databases">
        <title>Genomes of microviruses identified in yellow-bellied marmot fecal samples.</title>
        <authorList>
            <person name="Varsani A."/>
            <person name="Kraberger S."/>
            <person name="Chatterjee A."/>
            <person name="Richet C."/>
            <person name="Fontenele R.S."/>
            <person name="Schmidlin K."/>
            <person name="Blumstein D.T."/>
        </authorList>
    </citation>
    <scope>NUCLEOTIDE SEQUENCE</scope>
    <source>
        <strain evidence="1">Mar24</strain>
    </source>
</reference>